<evidence type="ECO:0000256" key="4">
    <source>
        <dbReference type="ARBA" id="ARBA00023125"/>
    </source>
</evidence>
<keyword evidence="5" id="KW-0233">DNA recombination</keyword>
<comment type="similarity">
    <text evidence="2">In the N-terminal section; belongs to the transposase 2 family.</text>
</comment>
<evidence type="ECO:0000313" key="8">
    <source>
        <dbReference type="EMBL" id="GAJ05071.1"/>
    </source>
</evidence>
<dbReference type="GO" id="GO:0032196">
    <property type="term" value="P:transposition"/>
    <property type="evidence" value="ECO:0007669"/>
    <property type="project" value="UniProtKB-KW"/>
</dbReference>
<evidence type="ECO:0000256" key="3">
    <source>
        <dbReference type="ARBA" id="ARBA00022578"/>
    </source>
</evidence>
<organism evidence="8">
    <name type="scientific">marine sediment metagenome</name>
    <dbReference type="NCBI Taxonomy" id="412755"/>
    <lineage>
        <taxon>unclassified sequences</taxon>
        <taxon>metagenomes</taxon>
        <taxon>ecological metagenomes</taxon>
    </lineage>
</organism>
<evidence type="ECO:0000256" key="1">
    <source>
        <dbReference type="ARBA" id="ARBA00008761"/>
    </source>
</evidence>
<dbReference type="AlphaFoldDB" id="X1UYV4"/>
<evidence type="ECO:0008006" key="9">
    <source>
        <dbReference type="Google" id="ProtNLM"/>
    </source>
</evidence>
<protein>
    <recommendedName>
        <fullName evidence="9">Transposase IS891/IS1136/IS1341 domain-containing protein</fullName>
    </recommendedName>
</protein>
<comment type="caution">
    <text evidence="8">The sequence shown here is derived from an EMBL/GenBank/DDBJ whole genome shotgun (WGS) entry which is preliminary data.</text>
</comment>
<comment type="similarity">
    <text evidence="1">In the C-terminal section; belongs to the transposase 35 family.</text>
</comment>
<dbReference type="Pfam" id="PF07282">
    <property type="entry name" value="Cas12f1-like_TNB"/>
    <property type="match status" value="1"/>
</dbReference>
<reference evidence="8" key="1">
    <citation type="journal article" date="2014" name="Front. Microbiol.">
        <title>High frequency of phylogenetically diverse reductive dehalogenase-homologous genes in deep subseafloor sedimentary metagenomes.</title>
        <authorList>
            <person name="Kawai M."/>
            <person name="Futagami T."/>
            <person name="Toyoda A."/>
            <person name="Takaki Y."/>
            <person name="Nishi S."/>
            <person name="Hori S."/>
            <person name="Arai W."/>
            <person name="Tsubouchi T."/>
            <person name="Morono Y."/>
            <person name="Uchiyama I."/>
            <person name="Ito T."/>
            <person name="Fujiyama A."/>
            <person name="Inagaki F."/>
            <person name="Takami H."/>
        </authorList>
    </citation>
    <scope>NUCLEOTIDE SEQUENCE</scope>
    <source>
        <strain evidence="8">Expedition CK06-06</strain>
    </source>
</reference>
<dbReference type="InterPro" id="IPR051399">
    <property type="entry name" value="RNA-guided_DNA_endo/Transpos"/>
</dbReference>
<evidence type="ECO:0000256" key="5">
    <source>
        <dbReference type="ARBA" id="ARBA00023172"/>
    </source>
</evidence>
<keyword evidence="4" id="KW-0238">DNA-binding</keyword>
<dbReference type="GO" id="GO:0003677">
    <property type="term" value="F:DNA binding"/>
    <property type="evidence" value="ECO:0007669"/>
    <property type="project" value="UniProtKB-KW"/>
</dbReference>
<dbReference type="GO" id="GO:0006310">
    <property type="term" value="P:DNA recombination"/>
    <property type="evidence" value="ECO:0007669"/>
    <property type="project" value="UniProtKB-KW"/>
</dbReference>
<evidence type="ECO:0000259" key="7">
    <source>
        <dbReference type="Pfam" id="PF07282"/>
    </source>
</evidence>
<dbReference type="NCBIfam" id="NF040570">
    <property type="entry name" value="guided_TnpB"/>
    <property type="match status" value="1"/>
</dbReference>
<keyword evidence="3" id="KW-0815">Transposition</keyword>
<evidence type="ECO:0000259" key="6">
    <source>
        <dbReference type="Pfam" id="PF01385"/>
    </source>
</evidence>
<feature type="non-terminal residue" evidence="8">
    <location>
        <position position="1"/>
    </location>
</feature>
<gene>
    <name evidence="8" type="ORF">S12H4_41252</name>
</gene>
<feature type="domain" description="Probable transposase IS891/IS1136/IS1341" evidence="6">
    <location>
        <begin position="42"/>
        <end position="155"/>
    </location>
</feature>
<dbReference type="InterPro" id="IPR010095">
    <property type="entry name" value="Cas12f1-like_TNB"/>
</dbReference>
<sequence>IDDNRLSLSKIGSIKIKLHRPIVGIPKTCTIRRQAGKWYVCISVEYEPKPLRKSNKAVGIDVGLENFATLSTKEKIVNPRFFKTDEKALAKAQRKLSKQSKGTPERQKVKKVVARIHERISNKRHNFIHQEARKIVNRFGVISIEKLNTKGMMRNHFLAKSIADAAWNQFAQALASKAEEAGRKFIAIDPRDTSQICSQCGTAVKKKLSTRWHRCPVCGIRLHRDINASRNILALGLQSLGLVPRSPFR</sequence>
<evidence type="ECO:0000256" key="2">
    <source>
        <dbReference type="ARBA" id="ARBA00011044"/>
    </source>
</evidence>
<feature type="domain" description="Cas12f1-like TNB" evidence="7">
    <location>
        <begin position="167"/>
        <end position="232"/>
    </location>
</feature>
<accession>X1UYV4</accession>
<dbReference type="InterPro" id="IPR001959">
    <property type="entry name" value="Transposase"/>
</dbReference>
<dbReference type="Pfam" id="PF01385">
    <property type="entry name" value="OrfB_IS605"/>
    <property type="match status" value="1"/>
</dbReference>
<name>X1UYV4_9ZZZZ</name>
<proteinExistence type="inferred from homology"/>
<dbReference type="PANTHER" id="PTHR30405">
    <property type="entry name" value="TRANSPOSASE"/>
    <property type="match status" value="1"/>
</dbReference>
<dbReference type="EMBL" id="BARW01025119">
    <property type="protein sequence ID" value="GAJ05071.1"/>
    <property type="molecule type" value="Genomic_DNA"/>
</dbReference>
<dbReference type="PANTHER" id="PTHR30405:SF25">
    <property type="entry name" value="RNA-GUIDED DNA ENDONUCLEASE INSQ-RELATED"/>
    <property type="match status" value="1"/>
</dbReference>
<dbReference type="NCBIfam" id="TIGR01766">
    <property type="entry name" value="IS200/IS605 family accessory protein TnpB-like domain"/>
    <property type="match status" value="1"/>
</dbReference>